<comment type="caution">
    <text evidence="5">The sequence shown here is derived from an EMBL/GenBank/DDBJ whole genome shotgun (WGS) entry which is preliminary data.</text>
</comment>
<comment type="similarity">
    <text evidence="1">Belongs to the PEP-utilizing enzyme family.</text>
</comment>
<protein>
    <recommendedName>
        <fullName evidence="4">PEP-utilising enzyme mobile domain-containing protein</fullName>
    </recommendedName>
</protein>
<feature type="domain" description="PEP-utilising enzyme mobile" evidence="4">
    <location>
        <begin position="417"/>
        <end position="488"/>
    </location>
</feature>
<name>A0A1G2M1K2_9BACT</name>
<dbReference type="Proteomes" id="UP000178873">
    <property type="component" value="Unassembled WGS sequence"/>
</dbReference>
<proteinExistence type="inferred from homology"/>
<dbReference type="SUPFAM" id="SSF52009">
    <property type="entry name" value="Phosphohistidine domain"/>
    <property type="match status" value="1"/>
</dbReference>
<dbReference type="EMBL" id="MHRF01000013">
    <property type="protein sequence ID" value="OHA17693.1"/>
    <property type="molecule type" value="Genomic_DNA"/>
</dbReference>
<dbReference type="InterPro" id="IPR036637">
    <property type="entry name" value="Phosphohistidine_dom_sf"/>
</dbReference>
<evidence type="ECO:0000313" key="5">
    <source>
        <dbReference type="EMBL" id="OHA17693.1"/>
    </source>
</evidence>
<dbReference type="PANTHER" id="PTHR43030:SF1">
    <property type="entry name" value="PHOSPHOENOLPYRUVATE SYNTHASE"/>
    <property type="match status" value="1"/>
</dbReference>
<keyword evidence="2" id="KW-0547">Nucleotide-binding</keyword>
<dbReference type="Pfam" id="PF00391">
    <property type="entry name" value="PEP-utilizers"/>
    <property type="match status" value="1"/>
</dbReference>
<dbReference type="STRING" id="1802301.A2664_03690"/>
<dbReference type="AlphaFoldDB" id="A0A1G2M1K2"/>
<evidence type="ECO:0000256" key="2">
    <source>
        <dbReference type="ARBA" id="ARBA00022741"/>
    </source>
</evidence>
<sequence length="496" mass="56876">MTKQEVITYLKSNEFDSARANAAFMFCEIAFGAYVESDKIHHSPFSPSFCYLWKEDATAFHQIIARHIIADTGKRLYQDYCKDPKTLDEKIKEHLHFEAGLDFVWQKYFKVRGKASPKELSPIFRELLEYSIHWWYYGAIGEDKGGVIHTDIVPKFAERHHLSLSDADHLFNTLSHPETKTILNIEREYFLNICLKLSRKESTDALVKKYLGEFFWFKSDFYKAVEITSASLLSDAQKYLAEKGAEGIQAEFDAMQQNFARLHEERTSHMKDIVLTDEDKRDLAFAEKNILWIDYRKRGMMKDFYYLVMIITNVAQQVGMRYSELSAYMSDEFAHFLETGERVSKEIIDQRNEGVFAVWEKGKKRQLFYGADAHELFKVYSSLSNDTEVKGQVASRGGVKSVSGVVRIIHQPDTEVFNEGEILVTSMTRIEFVPLMRKAKAIITDEGGIACHAAIVSRELGLPCVIGTRIGTKVLKTGDTIEIDLEKGIVTILKHA</sequence>
<evidence type="ECO:0000256" key="3">
    <source>
        <dbReference type="ARBA" id="ARBA00022840"/>
    </source>
</evidence>
<keyword evidence="3" id="KW-0067">ATP-binding</keyword>
<dbReference type="InterPro" id="IPR008279">
    <property type="entry name" value="PEP-util_enz_mobile_dom"/>
</dbReference>
<dbReference type="GO" id="GO:0005524">
    <property type="term" value="F:ATP binding"/>
    <property type="evidence" value="ECO:0007669"/>
    <property type="project" value="UniProtKB-KW"/>
</dbReference>
<evidence type="ECO:0000313" key="6">
    <source>
        <dbReference type="Proteomes" id="UP000178873"/>
    </source>
</evidence>
<gene>
    <name evidence="5" type="ORF">A2664_03690</name>
</gene>
<dbReference type="GO" id="GO:0008986">
    <property type="term" value="F:pyruvate, water dikinase activity"/>
    <property type="evidence" value="ECO:0007669"/>
    <property type="project" value="InterPro"/>
</dbReference>
<dbReference type="InterPro" id="IPR006319">
    <property type="entry name" value="PEP_synth"/>
</dbReference>
<evidence type="ECO:0000256" key="1">
    <source>
        <dbReference type="ARBA" id="ARBA00007837"/>
    </source>
</evidence>
<dbReference type="PANTHER" id="PTHR43030">
    <property type="entry name" value="PHOSPHOENOLPYRUVATE SYNTHASE"/>
    <property type="match status" value="1"/>
</dbReference>
<evidence type="ECO:0000259" key="4">
    <source>
        <dbReference type="Pfam" id="PF00391"/>
    </source>
</evidence>
<dbReference type="Gene3D" id="3.50.30.10">
    <property type="entry name" value="Phosphohistidine domain"/>
    <property type="match status" value="1"/>
</dbReference>
<reference evidence="5 6" key="1">
    <citation type="journal article" date="2016" name="Nat. Commun.">
        <title>Thousands of microbial genomes shed light on interconnected biogeochemical processes in an aquifer system.</title>
        <authorList>
            <person name="Anantharaman K."/>
            <person name="Brown C.T."/>
            <person name="Hug L.A."/>
            <person name="Sharon I."/>
            <person name="Castelle C.J."/>
            <person name="Probst A.J."/>
            <person name="Thomas B.C."/>
            <person name="Singh A."/>
            <person name="Wilkins M.J."/>
            <person name="Karaoz U."/>
            <person name="Brodie E.L."/>
            <person name="Williams K.H."/>
            <person name="Hubbard S.S."/>
            <person name="Banfield J.F."/>
        </authorList>
    </citation>
    <scope>NUCLEOTIDE SEQUENCE [LARGE SCALE GENOMIC DNA]</scope>
</reference>
<organism evidence="5 6">
    <name type="scientific">Candidatus Taylorbacteria bacterium RIFCSPHIGHO2_01_FULL_46_22b</name>
    <dbReference type="NCBI Taxonomy" id="1802301"/>
    <lineage>
        <taxon>Bacteria</taxon>
        <taxon>Candidatus Tayloriibacteriota</taxon>
    </lineage>
</organism>
<accession>A0A1G2M1K2</accession>